<feature type="compositionally biased region" description="Polar residues" evidence="1">
    <location>
        <begin position="497"/>
        <end position="507"/>
    </location>
</feature>
<protein>
    <submittedName>
        <fullName evidence="2">Uncharacterized protein</fullName>
    </submittedName>
</protein>
<evidence type="ECO:0000256" key="1">
    <source>
        <dbReference type="SAM" id="MobiDB-lite"/>
    </source>
</evidence>
<feature type="region of interest" description="Disordered" evidence="1">
    <location>
        <begin position="469"/>
        <end position="507"/>
    </location>
</feature>
<reference evidence="2 3" key="2">
    <citation type="submission" date="2016-08" db="EMBL/GenBank/DDBJ databases">
        <title>Pervasive Adenine N6-methylation of Active Genes in Fungi.</title>
        <authorList>
            <consortium name="DOE Joint Genome Institute"/>
            <person name="Mondo S.J."/>
            <person name="Dannebaum R.O."/>
            <person name="Kuo R.C."/>
            <person name="Labutti K."/>
            <person name="Haridas S."/>
            <person name="Kuo A."/>
            <person name="Salamov A."/>
            <person name="Ahrendt S.R."/>
            <person name="Lipzen A."/>
            <person name="Sullivan W."/>
            <person name="Andreopoulos W.B."/>
            <person name="Clum A."/>
            <person name="Lindquist E."/>
            <person name="Daum C."/>
            <person name="Ramamoorthy G.K."/>
            <person name="Gryganskyi A."/>
            <person name="Culley D."/>
            <person name="Magnuson J.K."/>
            <person name="James T.Y."/>
            <person name="O'Malley M.A."/>
            <person name="Stajich J.E."/>
            <person name="Spatafora J.W."/>
            <person name="Visel A."/>
            <person name="Grigoriev I.V."/>
        </authorList>
    </citation>
    <scope>NUCLEOTIDE SEQUENCE [LARGE SCALE GENOMIC DNA]</scope>
    <source>
        <strain evidence="3">finn</strain>
    </source>
</reference>
<keyword evidence="3" id="KW-1185">Reference proteome</keyword>
<dbReference type="Proteomes" id="UP000193719">
    <property type="component" value="Unassembled WGS sequence"/>
</dbReference>
<dbReference type="OrthoDB" id="2121218at2759"/>
<accession>A0A1Y1VBN5</accession>
<dbReference type="EMBL" id="MCFH01000016">
    <property type="protein sequence ID" value="ORX52166.1"/>
    <property type="molecule type" value="Genomic_DNA"/>
</dbReference>
<evidence type="ECO:0000313" key="2">
    <source>
        <dbReference type="EMBL" id="ORX52166.1"/>
    </source>
</evidence>
<sequence length="589" mass="69007">MDNIDNVDLFSDNISDITPVSSISEEINTNNNNNVENNISKVVSITKNKSESEKAGNEDEKIKDNNLNDFYSDIEVELSLNSPEIIDKKIEKLENYVINSQSISSDNNNNSIISISSTTYSMISLSQNEQNENNKRETIDNNSGLIKKLKNGDDMYVEIVVNNNKTIINGDRGDTKTSTDNVNKQESSELKKVVRKRGRPRKKKIENSKSCEKEKIKIFHSTPQKKVSYFMEHDDDDDDDIIPTAEELFDKSFQELSQKDNRDNIENIRNKNPFEIIDSIFSSSDDDDIFMDRTLKIPGEGVLAYYKYDRRYHPAKILSYIKSNKTYKLLFWTGYKLTLKRKQFFTKYQPEFLTVELGEQRSEKDDVDLRCFKEDELNNYIKEFIPKAQEFLKKYSWRYKDFINLELNSIKTYKELIKSSFLGFLSNTEIEYTIDQFKLALVHKTLILDDLPIIIDISEDKLMKLKENNNNQVNNENNNIPSSSGHVTRRMKKKLNSENLPDSQRTNESDTIMSSLCVNELSFIDKLCRYILLPEFSIWMYMQLENKDYKESEKLCRDYEQSYDWVTEILHYRETFASGRDFIKKHQKA</sequence>
<organism evidence="2 3">
    <name type="scientific">Piromyces finnis</name>
    <dbReference type="NCBI Taxonomy" id="1754191"/>
    <lineage>
        <taxon>Eukaryota</taxon>
        <taxon>Fungi</taxon>
        <taxon>Fungi incertae sedis</taxon>
        <taxon>Chytridiomycota</taxon>
        <taxon>Chytridiomycota incertae sedis</taxon>
        <taxon>Neocallimastigomycetes</taxon>
        <taxon>Neocallimastigales</taxon>
        <taxon>Neocallimastigaceae</taxon>
        <taxon>Piromyces</taxon>
    </lineage>
</organism>
<feature type="compositionally biased region" description="Low complexity" evidence="1">
    <location>
        <begin position="469"/>
        <end position="479"/>
    </location>
</feature>
<gene>
    <name evidence="2" type="ORF">BCR36DRAFT_411614</name>
</gene>
<comment type="caution">
    <text evidence="2">The sequence shown here is derived from an EMBL/GenBank/DDBJ whole genome shotgun (WGS) entry which is preliminary data.</text>
</comment>
<reference evidence="2 3" key="1">
    <citation type="submission" date="2016-08" db="EMBL/GenBank/DDBJ databases">
        <title>Genomes of anaerobic fungi encode conserved fungal cellulosomes for biomass hydrolysis.</title>
        <authorList>
            <consortium name="DOE Joint Genome Institute"/>
            <person name="Haitjema C.H."/>
            <person name="Gilmore S.P."/>
            <person name="Henske J.K."/>
            <person name="Solomon K.V."/>
            <person name="De Groot R."/>
            <person name="Kuo A."/>
            <person name="Mondo S.J."/>
            <person name="Salamov A.A."/>
            <person name="Labutti K."/>
            <person name="Zhao Z."/>
            <person name="Chiniquy J."/>
            <person name="Barry K."/>
            <person name="Brewer H.M."/>
            <person name="Purvine S.O."/>
            <person name="Wright A.T."/>
            <person name="Boxma B."/>
            <person name="Van Alen T."/>
            <person name="Hackstein J.H."/>
            <person name="Baker S.E."/>
            <person name="Grigoriev I.V."/>
            <person name="O'Malley M.A."/>
        </authorList>
    </citation>
    <scope>NUCLEOTIDE SEQUENCE [LARGE SCALE GENOMIC DNA]</scope>
    <source>
        <strain evidence="3">finn</strain>
    </source>
</reference>
<proteinExistence type="predicted"/>
<name>A0A1Y1VBN5_9FUNG</name>
<dbReference type="AlphaFoldDB" id="A0A1Y1VBN5"/>
<evidence type="ECO:0000313" key="3">
    <source>
        <dbReference type="Proteomes" id="UP000193719"/>
    </source>
</evidence>
<feature type="region of interest" description="Disordered" evidence="1">
    <location>
        <begin position="171"/>
        <end position="190"/>
    </location>
</feature>